<accession>A0A0D2JC27</accession>
<dbReference type="GO" id="GO:0046491">
    <property type="term" value="P:L-methylmalonyl-CoA metabolic process"/>
    <property type="evidence" value="ECO:0007669"/>
    <property type="project" value="TreeGrafter"/>
</dbReference>
<dbReference type="GO" id="GO:0046872">
    <property type="term" value="F:metal ion binding"/>
    <property type="evidence" value="ECO:0007669"/>
    <property type="project" value="UniProtKB-KW"/>
</dbReference>
<dbReference type="PANTHER" id="PTHR43048:SF6">
    <property type="entry name" value="BLR8189 PROTEIN"/>
    <property type="match status" value="1"/>
</dbReference>
<dbReference type="GO" id="GO:0004493">
    <property type="term" value="F:methylmalonyl-CoA epimerase activity"/>
    <property type="evidence" value="ECO:0007669"/>
    <property type="project" value="TreeGrafter"/>
</dbReference>
<dbReference type="InterPro" id="IPR004360">
    <property type="entry name" value="Glyas_Fos-R_dOase_dom"/>
</dbReference>
<keyword evidence="1" id="KW-0479">Metal-binding</keyword>
<dbReference type="InterPro" id="IPR029068">
    <property type="entry name" value="Glyas_Bleomycin-R_OHBP_Dase"/>
</dbReference>
<keyword evidence="4" id="KW-1185">Reference proteome</keyword>
<dbReference type="GeneID" id="25292697"/>
<evidence type="ECO:0000259" key="2">
    <source>
        <dbReference type="PROSITE" id="PS51819"/>
    </source>
</evidence>
<dbReference type="OrthoDB" id="16820at2759"/>
<dbReference type="SUPFAM" id="SSF54593">
    <property type="entry name" value="Glyoxalase/Bleomycin resistance protein/Dihydroxybiphenyl dioxygenase"/>
    <property type="match status" value="1"/>
</dbReference>
<dbReference type="Gene3D" id="3.10.180.10">
    <property type="entry name" value="2,3-Dihydroxybiphenyl 1,2-Dioxygenase, domain 1"/>
    <property type="match status" value="1"/>
</dbReference>
<dbReference type="EMBL" id="KN847477">
    <property type="protein sequence ID" value="KIX06650.1"/>
    <property type="molecule type" value="Genomic_DNA"/>
</dbReference>
<dbReference type="Pfam" id="PF00903">
    <property type="entry name" value="Glyoxalase"/>
    <property type="match status" value="1"/>
</dbReference>
<dbReference type="STRING" id="1442369.A0A0D2JC27"/>
<dbReference type="HOGENOM" id="CLU_046006_7_0_1"/>
<dbReference type="InterPro" id="IPR051785">
    <property type="entry name" value="MMCE/EMCE_epimerase"/>
</dbReference>
<organism evidence="3 4">
    <name type="scientific">Rhinocladiella mackenziei CBS 650.93</name>
    <dbReference type="NCBI Taxonomy" id="1442369"/>
    <lineage>
        <taxon>Eukaryota</taxon>
        <taxon>Fungi</taxon>
        <taxon>Dikarya</taxon>
        <taxon>Ascomycota</taxon>
        <taxon>Pezizomycotina</taxon>
        <taxon>Eurotiomycetes</taxon>
        <taxon>Chaetothyriomycetidae</taxon>
        <taxon>Chaetothyriales</taxon>
        <taxon>Herpotrichiellaceae</taxon>
        <taxon>Rhinocladiella</taxon>
    </lineage>
</organism>
<name>A0A0D2JC27_9EURO</name>
<dbReference type="RefSeq" id="XP_013273786.1">
    <property type="nucleotide sequence ID" value="XM_013418332.1"/>
</dbReference>
<dbReference type="VEuPathDB" id="FungiDB:Z518_04626"/>
<dbReference type="PANTHER" id="PTHR43048">
    <property type="entry name" value="METHYLMALONYL-COA EPIMERASE"/>
    <property type="match status" value="1"/>
</dbReference>
<evidence type="ECO:0000256" key="1">
    <source>
        <dbReference type="ARBA" id="ARBA00022723"/>
    </source>
</evidence>
<dbReference type="AlphaFoldDB" id="A0A0D2JC27"/>
<protein>
    <recommendedName>
        <fullName evidence="2">VOC domain-containing protein</fullName>
    </recommendedName>
</protein>
<gene>
    <name evidence="3" type="ORF">Z518_04626</name>
</gene>
<reference evidence="3 4" key="1">
    <citation type="submission" date="2015-01" db="EMBL/GenBank/DDBJ databases">
        <title>The Genome Sequence of Rhinocladiella mackenzie CBS 650.93.</title>
        <authorList>
            <consortium name="The Broad Institute Genomics Platform"/>
            <person name="Cuomo C."/>
            <person name="de Hoog S."/>
            <person name="Gorbushina A."/>
            <person name="Stielow B."/>
            <person name="Teixiera M."/>
            <person name="Abouelleil A."/>
            <person name="Chapman S.B."/>
            <person name="Priest M."/>
            <person name="Young S.K."/>
            <person name="Wortman J."/>
            <person name="Nusbaum C."/>
            <person name="Birren B."/>
        </authorList>
    </citation>
    <scope>NUCLEOTIDE SEQUENCE [LARGE SCALE GENOMIC DNA]</scope>
    <source>
        <strain evidence="3 4">CBS 650.93</strain>
    </source>
</reference>
<sequence>MAPRSIVNFNHVAISVPDAKAAVEWYTGLFDFKEIVPLNEMRSDADRGVYGSEFKSMKLAILACGNGVGLEIFEFTDPKYNGPTERVNWNPDTYTRGGFFHICLTVADVEATMKEAVERGARVVGRNVTLVEDEKAVYLQDPWGNVVELLSCSCEQLFLKFGRTS</sequence>
<dbReference type="PROSITE" id="PS51819">
    <property type="entry name" value="VOC"/>
    <property type="match status" value="1"/>
</dbReference>
<evidence type="ECO:0000313" key="3">
    <source>
        <dbReference type="EMBL" id="KIX06650.1"/>
    </source>
</evidence>
<dbReference type="Proteomes" id="UP000053617">
    <property type="component" value="Unassembled WGS sequence"/>
</dbReference>
<evidence type="ECO:0000313" key="4">
    <source>
        <dbReference type="Proteomes" id="UP000053617"/>
    </source>
</evidence>
<proteinExistence type="predicted"/>
<feature type="domain" description="VOC" evidence="2">
    <location>
        <begin position="8"/>
        <end position="152"/>
    </location>
</feature>
<dbReference type="InterPro" id="IPR037523">
    <property type="entry name" value="VOC_core"/>
</dbReference>